<sequence>MPQESIEIQMDEYILQIKKPLHLHLNNLSQNINNPCLDKPYLKIKSNLNISRKMQHVRLKMNKLKQMYKTLSNNASHKLKLKRKFNKIEISKIIQIKFNYTQKIFVIQVKQNLLKNQIIHKFISFNTNQIIQIANKRKLNHKTNYQLRTRNKRQLNQ</sequence>
<comment type="caution">
    <text evidence="1">The sequence shown here is derived from an EMBL/GenBank/DDBJ whole genome shotgun (WGS) entry which is preliminary data.</text>
</comment>
<dbReference type="EMBL" id="CAJJDN010000093">
    <property type="protein sequence ID" value="CAD8109309.1"/>
    <property type="molecule type" value="Genomic_DNA"/>
</dbReference>
<evidence type="ECO:0000313" key="2">
    <source>
        <dbReference type="Proteomes" id="UP000692954"/>
    </source>
</evidence>
<evidence type="ECO:0000313" key="1">
    <source>
        <dbReference type="EMBL" id="CAD8109309.1"/>
    </source>
</evidence>
<proteinExistence type="predicted"/>
<dbReference type="AlphaFoldDB" id="A0A8S1Q3F3"/>
<dbReference type="Proteomes" id="UP000692954">
    <property type="component" value="Unassembled WGS sequence"/>
</dbReference>
<name>A0A8S1Q3F3_9CILI</name>
<accession>A0A8S1Q3F3</accession>
<reference evidence="1" key="1">
    <citation type="submission" date="2021-01" db="EMBL/GenBank/DDBJ databases">
        <authorList>
            <consortium name="Genoscope - CEA"/>
            <person name="William W."/>
        </authorList>
    </citation>
    <scope>NUCLEOTIDE SEQUENCE</scope>
</reference>
<protein>
    <submittedName>
        <fullName evidence="1">Uncharacterized protein</fullName>
    </submittedName>
</protein>
<keyword evidence="2" id="KW-1185">Reference proteome</keyword>
<gene>
    <name evidence="1" type="ORF">PSON_ATCC_30995.1.T0930109</name>
</gene>
<organism evidence="1 2">
    <name type="scientific">Paramecium sonneborni</name>
    <dbReference type="NCBI Taxonomy" id="65129"/>
    <lineage>
        <taxon>Eukaryota</taxon>
        <taxon>Sar</taxon>
        <taxon>Alveolata</taxon>
        <taxon>Ciliophora</taxon>
        <taxon>Intramacronucleata</taxon>
        <taxon>Oligohymenophorea</taxon>
        <taxon>Peniculida</taxon>
        <taxon>Parameciidae</taxon>
        <taxon>Paramecium</taxon>
    </lineage>
</organism>